<dbReference type="RefSeq" id="WP_085586529.1">
    <property type="nucleotide sequence ID" value="NZ_JFKA01000024.1"/>
</dbReference>
<dbReference type="InterPro" id="IPR016167">
    <property type="entry name" value="FAD-bd_PCMH_sub1"/>
</dbReference>
<dbReference type="EMBL" id="JFKA01000024">
    <property type="protein sequence ID" value="OSQ35225.1"/>
    <property type="molecule type" value="Genomic_DNA"/>
</dbReference>
<dbReference type="InterPro" id="IPR036683">
    <property type="entry name" value="CO_DH_flav_C_dom_sf"/>
</dbReference>
<evidence type="ECO:0000313" key="5">
    <source>
        <dbReference type="EMBL" id="OSQ35225.1"/>
    </source>
</evidence>
<dbReference type="Pfam" id="PF00941">
    <property type="entry name" value="FAD_binding_5"/>
    <property type="match status" value="1"/>
</dbReference>
<dbReference type="OrthoDB" id="9793944at2"/>
<feature type="domain" description="FAD-binding PCMH-type" evidence="4">
    <location>
        <begin position="1"/>
        <end position="170"/>
    </location>
</feature>
<dbReference type="Gene3D" id="3.30.43.10">
    <property type="entry name" value="Uridine Diphospho-n-acetylenolpyruvylglucosamine Reductase, domain 2"/>
    <property type="match status" value="1"/>
</dbReference>
<proteinExistence type="predicted"/>
<keyword evidence="3" id="KW-0560">Oxidoreductase</keyword>
<dbReference type="GO" id="GO:0016491">
    <property type="term" value="F:oxidoreductase activity"/>
    <property type="evidence" value="ECO:0007669"/>
    <property type="project" value="UniProtKB-KW"/>
</dbReference>
<organism evidence="5 6">
    <name type="scientific">Thalassospira mesophila</name>
    <dbReference type="NCBI Taxonomy" id="1293891"/>
    <lineage>
        <taxon>Bacteria</taxon>
        <taxon>Pseudomonadati</taxon>
        <taxon>Pseudomonadota</taxon>
        <taxon>Alphaproteobacteria</taxon>
        <taxon>Rhodospirillales</taxon>
        <taxon>Thalassospiraceae</taxon>
        <taxon>Thalassospira</taxon>
    </lineage>
</organism>
<dbReference type="AlphaFoldDB" id="A0A1Y2KUM8"/>
<reference evidence="5 6" key="1">
    <citation type="submission" date="2014-03" db="EMBL/GenBank/DDBJ databases">
        <title>The draft genome sequence of Thalassospira mesophila JCM 18969.</title>
        <authorList>
            <person name="Lai Q."/>
            <person name="Shao Z."/>
        </authorList>
    </citation>
    <scope>NUCLEOTIDE SEQUENCE [LARGE SCALE GENOMIC DNA]</scope>
    <source>
        <strain evidence="5 6">JCM 18969</strain>
    </source>
</reference>
<evidence type="ECO:0000256" key="1">
    <source>
        <dbReference type="ARBA" id="ARBA00022630"/>
    </source>
</evidence>
<dbReference type="SUPFAM" id="SSF56176">
    <property type="entry name" value="FAD-binding/transporter-associated domain-like"/>
    <property type="match status" value="1"/>
</dbReference>
<dbReference type="InterPro" id="IPR005107">
    <property type="entry name" value="CO_DH_flav_C"/>
</dbReference>
<dbReference type="Gene3D" id="3.30.465.10">
    <property type="match status" value="1"/>
</dbReference>
<keyword evidence="6" id="KW-1185">Reference proteome</keyword>
<dbReference type="PROSITE" id="PS51387">
    <property type="entry name" value="FAD_PCMH"/>
    <property type="match status" value="1"/>
</dbReference>
<gene>
    <name evidence="5" type="ORF">TMES_21615</name>
</gene>
<protein>
    <submittedName>
        <fullName evidence="5">Carbon monoxide dehydrogenase</fullName>
    </submittedName>
</protein>
<comment type="caution">
    <text evidence="5">The sequence shown here is derived from an EMBL/GenBank/DDBJ whole genome shotgun (WGS) entry which is preliminary data.</text>
</comment>
<dbReference type="PANTHER" id="PTHR42659:SF2">
    <property type="entry name" value="XANTHINE DEHYDROGENASE SUBUNIT C-RELATED"/>
    <property type="match status" value="1"/>
</dbReference>
<evidence type="ECO:0000256" key="2">
    <source>
        <dbReference type="ARBA" id="ARBA00022827"/>
    </source>
</evidence>
<dbReference type="PANTHER" id="PTHR42659">
    <property type="entry name" value="XANTHINE DEHYDROGENASE SUBUNIT C-RELATED"/>
    <property type="match status" value="1"/>
</dbReference>
<evidence type="ECO:0000256" key="3">
    <source>
        <dbReference type="ARBA" id="ARBA00023002"/>
    </source>
</evidence>
<dbReference type="SUPFAM" id="SSF55447">
    <property type="entry name" value="CO dehydrogenase flavoprotein C-terminal domain-like"/>
    <property type="match status" value="1"/>
</dbReference>
<dbReference type="InterPro" id="IPR016166">
    <property type="entry name" value="FAD-bd_PCMH"/>
</dbReference>
<keyword evidence="2" id="KW-0274">FAD</keyword>
<accession>A0A1Y2KUM8</accession>
<evidence type="ECO:0000259" key="4">
    <source>
        <dbReference type="PROSITE" id="PS51387"/>
    </source>
</evidence>
<dbReference type="GO" id="GO:0071949">
    <property type="term" value="F:FAD binding"/>
    <property type="evidence" value="ECO:0007669"/>
    <property type="project" value="InterPro"/>
</dbReference>
<dbReference type="STRING" id="1293891.TMES_21615"/>
<sequence>MYDTVYHRPQTINDAVKLCSELDEPAYLSGGHTLIPAMKGRLAAPAHLIDVRRIPDLAGITVTSDHVLIGSATTHAEVAASAPIASAIPALPGLAGSIGDVQVRNVGTMGGSVANNDPAADYPSAVLALDATIVTDRREIAADDYFDGLYSTVLEPSELLTRIKYKIPTIAGYAKFRNPASRYALAAAFIAKYAGGSVRVAITGAGNSGVFRWKEAEDAIANGATSDAIKNLHLDPEDMMGDMHASAEYRSHLVTIVTARALDHLGGVNIT</sequence>
<name>A0A1Y2KUM8_9PROT</name>
<evidence type="ECO:0000313" key="6">
    <source>
        <dbReference type="Proteomes" id="UP000193391"/>
    </source>
</evidence>
<dbReference type="InterPro" id="IPR051312">
    <property type="entry name" value="Diverse_Substr_Oxidored"/>
</dbReference>
<dbReference type="Gene3D" id="3.30.390.50">
    <property type="entry name" value="CO dehydrogenase flavoprotein, C-terminal domain"/>
    <property type="match status" value="1"/>
</dbReference>
<dbReference type="InterPro" id="IPR016169">
    <property type="entry name" value="FAD-bd_PCMH_sub2"/>
</dbReference>
<dbReference type="InterPro" id="IPR036318">
    <property type="entry name" value="FAD-bd_PCMH-like_sf"/>
</dbReference>
<keyword evidence="1" id="KW-0285">Flavoprotein</keyword>
<dbReference type="SMART" id="SM01092">
    <property type="entry name" value="CO_deh_flav_C"/>
    <property type="match status" value="1"/>
</dbReference>
<dbReference type="Proteomes" id="UP000193391">
    <property type="component" value="Unassembled WGS sequence"/>
</dbReference>
<dbReference type="InterPro" id="IPR002346">
    <property type="entry name" value="Mopterin_DH_FAD-bd"/>
</dbReference>